<dbReference type="AlphaFoldDB" id="A0A4R5DQD9"/>
<name>A0A4R5DQD9_9BACT</name>
<dbReference type="PROSITE" id="PS51257">
    <property type="entry name" value="PROKAR_LIPOPROTEIN"/>
    <property type="match status" value="1"/>
</dbReference>
<dbReference type="Gene3D" id="3.40.1420.30">
    <property type="match status" value="1"/>
</dbReference>
<dbReference type="EMBL" id="SMFL01000003">
    <property type="protein sequence ID" value="TDE16586.1"/>
    <property type="molecule type" value="Genomic_DNA"/>
</dbReference>
<evidence type="ECO:0000313" key="1">
    <source>
        <dbReference type="EMBL" id="TDE16586.1"/>
    </source>
</evidence>
<organism evidence="1 2">
    <name type="scientific">Dyadobacter psychrotolerans</name>
    <dbReference type="NCBI Taxonomy" id="2541721"/>
    <lineage>
        <taxon>Bacteria</taxon>
        <taxon>Pseudomonadati</taxon>
        <taxon>Bacteroidota</taxon>
        <taxon>Cytophagia</taxon>
        <taxon>Cytophagales</taxon>
        <taxon>Spirosomataceae</taxon>
        <taxon>Dyadobacter</taxon>
    </lineage>
</organism>
<keyword evidence="2" id="KW-1185">Reference proteome</keyword>
<sequence>MKKFAFVLVLLSAGWFVSCQKDNGSVTPVEELSDVESVVSSAAARYAVAVDSVTVKKCKGKLTEVAAADLAVSITTYISTTYAGSEIKYAAKDESGRVVVAIALSDGTLKGLLFKADGTFQEELKQHVKKAKLTKVEISALPAVITTYITANYAGSEVKQVAKNADGEYFVGILIDSKIKILLFNADGSFSKELEKPAKQHGKHK</sequence>
<proteinExistence type="predicted"/>
<dbReference type="OrthoDB" id="980012at2"/>
<dbReference type="RefSeq" id="WP_131958119.1">
    <property type="nucleotide sequence ID" value="NZ_SMFL01000003.1"/>
</dbReference>
<dbReference type="SUPFAM" id="SSF160574">
    <property type="entry name" value="BT0923-like"/>
    <property type="match status" value="1"/>
</dbReference>
<gene>
    <name evidence="1" type="ORF">E0F88_10145</name>
</gene>
<reference evidence="1 2" key="1">
    <citation type="submission" date="2019-03" db="EMBL/GenBank/DDBJ databases">
        <title>Dyadobacter AR-3-6 sp. nov., isolated from arctic soil.</title>
        <authorList>
            <person name="Chaudhary D.K."/>
        </authorList>
    </citation>
    <scope>NUCLEOTIDE SEQUENCE [LARGE SCALE GENOMIC DNA]</scope>
    <source>
        <strain evidence="1 2">AR-3-6</strain>
    </source>
</reference>
<protein>
    <submittedName>
        <fullName evidence="1">Uncharacterized protein</fullName>
    </submittedName>
</protein>
<comment type="caution">
    <text evidence="1">The sequence shown here is derived from an EMBL/GenBank/DDBJ whole genome shotgun (WGS) entry which is preliminary data.</text>
</comment>
<dbReference type="Proteomes" id="UP000294850">
    <property type="component" value="Unassembled WGS sequence"/>
</dbReference>
<accession>A0A4R5DQD9</accession>
<evidence type="ECO:0000313" key="2">
    <source>
        <dbReference type="Proteomes" id="UP000294850"/>
    </source>
</evidence>